<keyword evidence="1" id="KW-1133">Transmembrane helix</keyword>
<evidence type="ECO:0000313" key="3">
    <source>
        <dbReference type="Proteomes" id="UP000827084"/>
    </source>
</evidence>
<proteinExistence type="predicted"/>
<evidence type="ECO:0008006" key="4">
    <source>
        <dbReference type="Google" id="ProtNLM"/>
    </source>
</evidence>
<feature type="transmembrane region" description="Helical" evidence="1">
    <location>
        <begin position="83"/>
        <end position="111"/>
    </location>
</feature>
<keyword evidence="1" id="KW-0812">Transmembrane</keyword>
<dbReference type="GeneID" id="67442262"/>
<evidence type="ECO:0000256" key="1">
    <source>
        <dbReference type="SAM" id="Phobius"/>
    </source>
</evidence>
<organism evidence="2 3">
    <name type="scientific">Shewanella putrefaciens</name>
    <name type="common">Pseudomonas putrefaciens</name>
    <dbReference type="NCBI Taxonomy" id="24"/>
    <lineage>
        <taxon>Bacteria</taxon>
        <taxon>Pseudomonadati</taxon>
        <taxon>Pseudomonadota</taxon>
        <taxon>Gammaproteobacteria</taxon>
        <taxon>Alteromonadales</taxon>
        <taxon>Shewanellaceae</taxon>
        <taxon>Shewanella</taxon>
    </lineage>
</organism>
<accession>A0ABX8XE39</accession>
<protein>
    <recommendedName>
        <fullName evidence="4">Tripartite tricarboxylate transporter TctB family protein</fullName>
    </recommendedName>
</protein>
<feature type="transmembrane region" description="Helical" evidence="1">
    <location>
        <begin position="6"/>
        <end position="26"/>
    </location>
</feature>
<dbReference type="EMBL" id="CP080635">
    <property type="protein sequence ID" value="QYX73470.1"/>
    <property type="molecule type" value="Genomic_DNA"/>
</dbReference>
<name>A0ABX8XE39_SHEPU</name>
<keyword evidence="1" id="KW-0472">Membrane</keyword>
<keyword evidence="3" id="KW-1185">Reference proteome</keyword>
<evidence type="ECO:0000313" key="2">
    <source>
        <dbReference type="EMBL" id="QYX73470.1"/>
    </source>
</evidence>
<gene>
    <name evidence="2" type="ORF">K3G22_03345</name>
</gene>
<dbReference type="RefSeq" id="WP_025007882.1">
    <property type="nucleotide sequence ID" value="NZ_BMPK01000004.1"/>
</dbReference>
<sequence>MGKNEVYLLFLLISFSVSILLTVWLVKRGKPERRIHWFIGCSVFSMFLLGIISGPVAILLSLGILAFLKKDEDRPLNDISNGFFIIFSSGLSISFYLFYMLLSVGALYWLWMAIQLKSFLMFLVGLFPFFMIITGPVGAYSLLFGTPEWVYNWFA</sequence>
<feature type="transmembrane region" description="Helical" evidence="1">
    <location>
        <begin position="118"/>
        <end position="143"/>
    </location>
</feature>
<dbReference type="Proteomes" id="UP000827084">
    <property type="component" value="Chromosome"/>
</dbReference>
<reference evidence="2 3" key="1">
    <citation type="submission" date="2021-08" db="EMBL/GenBank/DDBJ databases">
        <title>Shewanella putrefaciens YZ-J, complete genome.</title>
        <authorList>
            <person name="Yi Z."/>
        </authorList>
    </citation>
    <scope>NUCLEOTIDE SEQUENCE [LARGE SCALE GENOMIC DNA]</scope>
    <source>
        <strain evidence="2 3">YZ-J</strain>
    </source>
</reference>
<feature type="transmembrane region" description="Helical" evidence="1">
    <location>
        <begin position="38"/>
        <end position="68"/>
    </location>
</feature>